<comment type="pathway">
    <text evidence="3">Protein modification; protein glycosylation.</text>
</comment>
<keyword evidence="14 19" id="KW-0472">Membrane</keyword>
<dbReference type="Pfam" id="PF00953">
    <property type="entry name" value="Glycos_transf_4"/>
    <property type="match status" value="1"/>
</dbReference>
<evidence type="ECO:0000256" key="16">
    <source>
        <dbReference type="ARBA" id="ARBA00033238"/>
    </source>
</evidence>
<keyword evidence="11" id="KW-0256">Endoplasmic reticulum</keyword>
<comment type="catalytic activity">
    <reaction evidence="18">
        <text>a di-trans,poly-cis-dolichyl phosphate + UDP-N-acetyl-alpha-D-glucosamine = an N-acetyl-alpha-D-glucosaminyl-diphospho-di-trans,poly-cis-dolichol + UMP</text>
        <dbReference type="Rhea" id="RHEA:13289"/>
        <dbReference type="Rhea" id="RHEA-COMP:19498"/>
        <dbReference type="Rhea" id="RHEA-COMP:19507"/>
        <dbReference type="ChEBI" id="CHEBI:57683"/>
        <dbReference type="ChEBI" id="CHEBI:57705"/>
        <dbReference type="ChEBI" id="CHEBI:57865"/>
        <dbReference type="ChEBI" id="CHEBI:58427"/>
        <dbReference type="EC" id="2.7.8.15"/>
    </reaction>
    <physiologicalReaction direction="left-to-right" evidence="18">
        <dbReference type="Rhea" id="RHEA:13290"/>
    </physiologicalReaction>
</comment>
<evidence type="ECO:0000256" key="19">
    <source>
        <dbReference type="SAM" id="Phobius"/>
    </source>
</evidence>
<feature type="transmembrane region" description="Helical" evidence="19">
    <location>
        <begin position="343"/>
        <end position="367"/>
    </location>
</feature>
<feature type="transmembrane region" description="Helical" evidence="19">
    <location>
        <begin position="219"/>
        <end position="239"/>
    </location>
</feature>
<keyword evidence="10" id="KW-0479">Metal-binding</keyword>
<evidence type="ECO:0000256" key="11">
    <source>
        <dbReference type="ARBA" id="ARBA00022824"/>
    </source>
</evidence>
<evidence type="ECO:0000256" key="15">
    <source>
        <dbReference type="ARBA" id="ARBA00029567"/>
    </source>
</evidence>
<dbReference type="InterPro" id="IPR033895">
    <property type="entry name" value="GPT"/>
</dbReference>
<accession>A0A1I8ECR9</accession>
<comment type="function">
    <text evidence="17">UDP-N-acetylglucosamine--dolichyl-phosphate N-acetylglucosaminephosphotransferase that operates in the biosynthetic pathway of dolichol-linked oligosaccharides, the glycan precursors employed in protein asparagine (N)-glycosylation. The assembly of dolichol-linked oligosaccharides begins on the cytosolic side of the endoplasmic reticulum membrane and finishes in its lumen. The sequential addition of sugars to dolichol pyrophosphate produces dolichol-linked oligosaccharides containing fourteen sugars, including two GlcNAcs, nine mannoses and three glucoses. Once assembled, the oligosaccharide is transferred from the lipid to nascent proteins by oligosaccharyltransferases. Catalyzes the initial step of dolichol-linked oligosaccharide biosynthesis, transfering GlcNAc-1-P from cytosolic UDP-GlcNAc onto the carrier lipid dolichyl phosphate (P-dolichol), yielding GlcNAc-P-P-dolichol embedded in the cytoplasmic leaflet of the endoplasmic reticulum membrane.</text>
</comment>
<feature type="transmembrane region" description="Helical" evidence="19">
    <location>
        <begin position="189"/>
        <end position="207"/>
    </location>
</feature>
<dbReference type="WBParaSite" id="maker-PairedContig_1459-snap-gene-1.16-mRNA-1">
    <property type="protein sequence ID" value="maker-PairedContig_1459-snap-gene-1.16-mRNA-1"/>
    <property type="gene ID" value="maker-PairedContig_1459-snap-gene-1.16"/>
</dbReference>
<name>A0A1I8ECR9_WUCBA</name>
<protein>
    <recommendedName>
        <fullName evidence="6">UDP-N-acetylglucosamine--dolichyl-phosphate N-acetylglucosaminephosphotransferase</fullName>
        <ecNumber evidence="5">2.7.8.15</ecNumber>
    </recommendedName>
    <alternativeName>
        <fullName evidence="15">GlcNAc-1-P transferase</fullName>
    </alternativeName>
    <alternativeName>
        <fullName evidence="16">N-acetylglucosamine-1-phosphate transferase</fullName>
    </alternativeName>
</protein>
<keyword evidence="8" id="KW-0808">Transferase</keyword>
<comment type="subcellular location">
    <subcellularLocation>
        <location evidence="2">Endoplasmic reticulum membrane</location>
        <topology evidence="2">Multi-pass membrane protein</topology>
    </subcellularLocation>
</comment>
<evidence type="ECO:0000256" key="17">
    <source>
        <dbReference type="ARBA" id="ARBA00044717"/>
    </source>
</evidence>
<dbReference type="GO" id="GO:0005789">
    <property type="term" value="C:endoplasmic reticulum membrane"/>
    <property type="evidence" value="ECO:0007669"/>
    <property type="project" value="UniProtKB-SubCell"/>
</dbReference>
<evidence type="ECO:0000256" key="14">
    <source>
        <dbReference type="ARBA" id="ARBA00023136"/>
    </source>
</evidence>
<dbReference type="CDD" id="cd06855">
    <property type="entry name" value="GT_GPT_euk"/>
    <property type="match status" value="1"/>
</dbReference>
<feature type="transmembrane region" description="Helical" evidence="19">
    <location>
        <begin position="51"/>
        <end position="74"/>
    </location>
</feature>
<evidence type="ECO:0000256" key="12">
    <source>
        <dbReference type="ARBA" id="ARBA00022842"/>
    </source>
</evidence>
<dbReference type="UniPathway" id="UPA00378"/>
<feature type="transmembrane region" description="Helical" evidence="19">
    <location>
        <begin position="162"/>
        <end position="183"/>
    </location>
</feature>
<dbReference type="AlphaFoldDB" id="A0A1I8ECR9"/>
<evidence type="ECO:0000256" key="7">
    <source>
        <dbReference type="ARBA" id="ARBA00022676"/>
    </source>
</evidence>
<evidence type="ECO:0000256" key="13">
    <source>
        <dbReference type="ARBA" id="ARBA00022989"/>
    </source>
</evidence>
<evidence type="ECO:0000256" key="9">
    <source>
        <dbReference type="ARBA" id="ARBA00022692"/>
    </source>
</evidence>
<evidence type="ECO:0000313" key="20">
    <source>
        <dbReference type="WBParaSite" id="maker-PairedContig_1459-snap-gene-1.16-mRNA-1"/>
    </source>
</evidence>
<feature type="transmembrane region" description="Helical" evidence="19">
    <location>
        <begin position="86"/>
        <end position="105"/>
    </location>
</feature>
<dbReference type="GO" id="GO:0046872">
    <property type="term" value="F:metal ion binding"/>
    <property type="evidence" value="ECO:0007669"/>
    <property type="project" value="UniProtKB-KW"/>
</dbReference>
<evidence type="ECO:0000256" key="1">
    <source>
        <dbReference type="ARBA" id="ARBA00001946"/>
    </source>
</evidence>
<evidence type="ECO:0000256" key="2">
    <source>
        <dbReference type="ARBA" id="ARBA00004477"/>
    </source>
</evidence>
<evidence type="ECO:0000256" key="5">
    <source>
        <dbReference type="ARBA" id="ARBA00013225"/>
    </source>
</evidence>
<dbReference type="PANTHER" id="PTHR10571">
    <property type="entry name" value="UDP-N-ACETYLGLUCOSAMINE--DOLICHYL-PHOSPHATE N-ACETYLGLUCOSAMINEPHOSPHOTRANSFERASE"/>
    <property type="match status" value="1"/>
</dbReference>
<evidence type="ECO:0000256" key="4">
    <source>
        <dbReference type="ARBA" id="ARBA00009317"/>
    </source>
</evidence>
<reference evidence="20" key="1">
    <citation type="submission" date="2016-11" db="UniProtKB">
        <authorList>
            <consortium name="WormBaseParasite"/>
        </authorList>
    </citation>
    <scope>IDENTIFICATION</scope>
    <source>
        <strain evidence="20">pt0022</strain>
    </source>
</reference>
<keyword evidence="13 19" id="KW-1133">Transmembrane helix</keyword>
<keyword evidence="9 19" id="KW-0812">Transmembrane</keyword>
<keyword evidence="12" id="KW-0460">Magnesium</keyword>
<keyword evidence="7" id="KW-0328">Glycosyltransferase</keyword>
<dbReference type="PANTHER" id="PTHR10571:SF0">
    <property type="entry name" value="UDP-N-ACETYLGLUCOSAMINE--DOLICHYL-PHOSPHATE N-ACETYLGLUCOSAMINEPHOSPHOTRANSFERASE"/>
    <property type="match status" value="1"/>
</dbReference>
<dbReference type="GO" id="GO:0003975">
    <property type="term" value="F:UDP-N-acetylglucosamine-dolichyl-phosphate N-acetylglucosaminephosphotransferase activity"/>
    <property type="evidence" value="ECO:0007669"/>
    <property type="project" value="UniProtKB-EC"/>
</dbReference>
<dbReference type="GO" id="GO:0006488">
    <property type="term" value="P:dolichol-linked oligosaccharide biosynthetic process"/>
    <property type="evidence" value="ECO:0007669"/>
    <property type="project" value="InterPro"/>
</dbReference>
<evidence type="ECO:0000256" key="10">
    <source>
        <dbReference type="ARBA" id="ARBA00022723"/>
    </source>
</evidence>
<evidence type="ECO:0000256" key="6">
    <source>
        <dbReference type="ARBA" id="ARBA00017659"/>
    </source>
</evidence>
<proteinExistence type="inferred from homology"/>
<dbReference type="EC" id="2.7.8.15" evidence="5"/>
<comment type="similarity">
    <text evidence="4">Belongs to the glycosyltransferase 4 family.</text>
</comment>
<evidence type="ECO:0000256" key="3">
    <source>
        <dbReference type="ARBA" id="ARBA00004922"/>
    </source>
</evidence>
<dbReference type="GO" id="GO:0016757">
    <property type="term" value="F:glycosyltransferase activity"/>
    <property type="evidence" value="ECO:0007669"/>
    <property type="project" value="UniProtKB-KW"/>
</dbReference>
<comment type="cofactor">
    <cofactor evidence="1">
        <name>Mg(2+)</name>
        <dbReference type="ChEBI" id="CHEBI:18420"/>
    </cofactor>
</comment>
<dbReference type="InterPro" id="IPR000715">
    <property type="entry name" value="Glycosyl_transferase_4"/>
</dbReference>
<evidence type="ECO:0000256" key="8">
    <source>
        <dbReference type="ARBA" id="ARBA00022679"/>
    </source>
</evidence>
<evidence type="ECO:0000256" key="18">
    <source>
        <dbReference type="ARBA" id="ARBA00045078"/>
    </source>
</evidence>
<dbReference type="STRING" id="6293.A0A1I8ECR9"/>
<sequence>MLSLCVNILLSCVGAYISYRIILEYIPIFIKRQMYGKDQCKIDNIPVPEPIGVISAAVYLIVMFLFIPFPVYEWSQFESSIPHQKFLMFLSALTAICSAVLLGFADDVLDLRWRHKLLFPTLSSLPLLLVYYVSGSSATIVLPSLIRALFPVQECINIGIFYYVYMGMMIVFCTNAINILAGINGLEAGQAFIIASSVVIFNAVELFRLDPSVSWCHSLSLYFLLPFLGTTSVLLYFNWYPAQIFNFIYSIPQLLHLVPCPRHRLPKYNSKTNTVDMSTIEFKENDLKPLTKVVLDFLDIFGLLYKKIIEKNDVRWAVINNLTLLNLVLKFTGPMHEKKLTEILLTLQVLFSVLAFFIRFYVAYLMYEVKNAFVYNSDEFKVKYSLSPSRFARFSRSCLHRFLIIRGPIVTIHNNNRM</sequence>
<organism evidence="20">
    <name type="scientific">Wuchereria bancrofti</name>
    <dbReference type="NCBI Taxonomy" id="6293"/>
    <lineage>
        <taxon>Eukaryota</taxon>
        <taxon>Metazoa</taxon>
        <taxon>Ecdysozoa</taxon>
        <taxon>Nematoda</taxon>
        <taxon>Chromadorea</taxon>
        <taxon>Rhabditida</taxon>
        <taxon>Spirurina</taxon>
        <taxon>Spiruromorpha</taxon>
        <taxon>Filarioidea</taxon>
        <taxon>Onchocercidae</taxon>
        <taxon>Wuchereria</taxon>
    </lineage>
</organism>
<feature type="transmembrane region" description="Helical" evidence="19">
    <location>
        <begin position="125"/>
        <end position="150"/>
    </location>
</feature>